<organism evidence="1 3">
    <name type="scientific">Escherichia coli O81 (strain ED1a)</name>
    <dbReference type="NCBI Taxonomy" id="585397"/>
    <lineage>
        <taxon>Bacteria</taxon>
        <taxon>Pseudomonadati</taxon>
        <taxon>Pseudomonadota</taxon>
        <taxon>Gammaproteobacteria</taxon>
        <taxon>Enterobacterales</taxon>
        <taxon>Enterobacteriaceae</taxon>
        <taxon>Escherichia</taxon>
    </lineage>
</organism>
<dbReference type="AlphaFoldDB" id="B7MUY9"/>
<dbReference type="KEGG" id="ecq:ECED1_2517"/>
<dbReference type="KEGG" id="ecq:ECED1_1710"/>
<accession>B7MUY9</accession>
<evidence type="ECO:0000313" key="2">
    <source>
        <dbReference type="EMBL" id="CAR08699.2"/>
    </source>
</evidence>
<gene>
    <name evidence="1" type="ordered locus">ECED1_1710</name>
    <name evidence="2" type="ordered locus">ECED1_2517</name>
</gene>
<evidence type="ECO:0000313" key="3">
    <source>
        <dbReference type="Proteomes" id="UP000000748"/>
    </source>
</evidence>
<dbReference type="EMBL" id="CU928162">
    <property type="protein sequence ID" value="CAR07905.2"/>
    <property type="molecule type" value="Genomic_DNA"/>
</dbReference>
<reference evidence="1" key="1">
    <citation type="submission" date="2008-12" db="EMBL/GenBank/DDBJ databases">
        <authorList>
            <person name="Genoscope - CEA"/>
        </authorList>
    </citation>
    <scope>NUCLEOTIDE SEQUENCE</scope>
    <source>
        <strain evidence="1">ED1a</strain>
    </source>
</reference>
<sequence>MTAARPGDSSARVCGDNQKRYTPGFTALTARGVVPSWSLVRCDGGRNRTMCYLASPVMCLICDLSRIIVVAIKQRIDDRQGGIVRIRLILICAGNENEKKSSVNYFVVFSGYGLYAT</sequence>
<dbReference type="EMBL" id="CU928162">
    <property type="protein sequence ID" value="CAR08699.2"/>
    <property type="molecule type" value="Genomic_DNA"/>
</dbReference>
<name>B7MUY9_ECO81</name>
<dbReference type="Proteomes" id="UP000000748">
    <property type="component" value="Chromosome"/>
</dbReference>
<dbReference type="HOGENOM" id="CLU_2081082_0_0_6"/>
<reference evidence="3" key="2">
    <citation type="journal article" date="2009" name="PLoS Genet.">
        <title>Organised genome dynamics in the Escherichia coli species results in highly diverse adaptive paths.</title>
        <authorList>
            <person name="Touchon M."/>
            <person name="Hoede C."/>
            <person name="Tenaillon O."/>
            <person name="Barbe V."/>
            <person name="Baeriswyl S."/>
            <person name="Bidet P."/>
            <person name="Bingen E."/>
            <person name="Bonacorsi S."/>
            <person name="Bouchier C."/>
            <person name="Bouvet O."/>
            <person name="Calteau A."/>
            <person name="Chiapello H."/>
            <person name="Clermont O."/>
            <person name="Cruveiller S."/>
            <person name="Danchin A."/>
            <person name="Diard M."/>
            <person name="Dossat C."/>
            <person name="Karoui M.E."/>
            <person name="Frapy E."/>
            <person name="Garry L."/>
            <person name="Ghigo J.M."/>
            <person name="Gilles A.M."/>
            <person name="Johnson J."/>
            <person name="Le Bouguenec C."/>
            <person name="Lescat M."/>
            <person name="Mangenot S."/>
            <person name="Martinez-Jehanne V."/>
            <person name="Matic I."/>
            <person name="Nassif X."/>
            <person name="Oztas S."/>
            <person name="Petit M.A."/>
            <person name="Pichon C."/>
            <person name="Rouy Z."/>
            <person name="Ruf C.S."/>
            <person name="Schneider D."/>
            <person name="Tourret J."/>
            <person name="Vacherie B."/>
            <person name="Vallenet D."/>
            <person name="Medigue C."/>
            <person name="Rocha E.P.C."/>
            <person name="Denamur E."/>
        </authorList>
    </citation>
    <scope>NUCLEOTIDE SEQUENCE [LARGE SCALE GENOMIC DNA]</scope>
    <source>
        <strain evidence="3">ED1a</strain>
    </source>
</reference>
<protein>
    <submittedName>
        <fullName evidence="1">Uncharacterized protein</fullName>
    </submittedName>
</protein>
<proteinExistence type="predicted"/>
<evidence type="ECO:0000313" key="1">
    <source>
        <dbReference type="EMBL" id="CAR07905.2"/>
    </source>
</evidence>